<dbReference type="InterPro" id="IPR024134">
    <property type="entry name" value="SOD_Cu/Zn_/chaperone"/>
</dbReference>
<dbReference type="PROSITE" id="PS00087">
    <property type="entry name" value="SOD_CU_ZN_1"/>
    <property type="match status" value="1"/>
</dbReference>
<dbReference type="NCBIfam" id="NF007628">
    <property type="entry name" value="PRK10290.1"/>
    <property type="match status" value="1"/>
</dbReference>
<evidence type="ECO:0000256" key="1">
    <source>
        <dbReference type="ARBA" id="ARBA00010457"/>
    </source>
</evidence>
<keyword evidence="2" id="KW-0186">Copper</keyword>
<evidence type="ECO:0000256" key="3">
    <source>
        <dbReference type="SAM" id="SignalP"/>
    </source>
</evidence>
<dbReference type="EMBL" id="QJPH01000472">
    <property type="protein sequence ID" value="PZN72895.1"/>
    <property type="molecule type" value="Genomic_DNA"/>
</dbReference>
<organism evidence="5 6">
    <name type="scientific">Candidatus Methylumidiphilus alinenensis</name>
    <dbReference type="NCBI Taxonomy" id="2202197"/>
    <lineage>
        <taxon>Bacteria</taxon>
        <taxon>Pseudomonadati</taxon>
        <taxon>Pseudomonadota</taxon>
        <taxon>Gammaproteobacteria</taxon>
        <taxon>Methylococcales</taxon>
        <taxon>Candidatus Methylumidiphilus</taxon>
    </lineage>
</organism>
<keyword evidence="2" id="KW-0479">Metal-binding</keyword>
<reference evidence="5 6" key="1">
    <citation type="journal article" date="2018" name="Aquat. Microb. Ecol.">
        <title>Gammaproteobacterial methanotrophs dominate.</title>
        <authorList>
            <person name="Rissanen A.J."/>
            <person name="Saarenheimo J."/>
            <person name="Tiirola M."/>
            <person name="Peura S."/>
            <person name="Aalto S.L."/>
            <person name="Karvinen A."/>
            <person name="Nykanen H."/>
        </authorList>
    </citation>
    <scope>NUCLEOTIDE SEQUENCE [LARGE SCALE GENOMIC DNA]</scope>
    <source>
        <strain evidence="5">AMbin10</strain>
    </source>
</reference>
<keyword evidence="2" id="KW-0560">Oxidoreductase</keyword>
<dbReference type="GO" id="GO:0005507">
    <property type="term" value="F:copper ion binding"/>
    <property type="evidence" value="ECO:0007669"/>
    <property type="project" value="InterPro"/>
</dbReference>
<accession>A0A2W4QL36</accession>
<dbReference type="InterPro" id="IPR001424">
    <property type="entry name" value="SOD_Cu_Zn_dom"/>
</dbReference>
<protein>
    <recommendedName>
        <fullName evidence="2">Superoxide dismutase [Cu-Zn]</fullName>
        <ecNumber evidence="2">1.15.1.1</ecNumber>
    </recommendedName>
</protein>
<feature type="domain" description="Superoxide dismutase copper/zinc binding" evidence="4">
    <location>
        <begin position="41"/>
        <end position="173"/>
    </location>
</feature>
<dbReference type="InterPro" id="IPR018152">
    <property type="entry name" value="SOD_Cu/Zn_BS"/>
</dbReference>
<keyword evidence="2" id="KW-0862">Zinc</keyword>
<dbReference type="PROSITE" id="PS00332">
    <property type="entry name" value="SOD_CU_ZN_2"/>
    <property type="match status" value="1"/>
</dbReference>
<dbReference type="CDD" id="cd00305">
    <property type="entry name" value="Cu-Zn_Superoxide_Dismutase"/>
    <property type="match status" value="1"/>
</dbReference>
<comment type="cofactor">
    <cofactor evidence="2">
        <name>Cu cation</name>
        <dbReference type="ChEBI" id="CHEBI:23378"/>
    </cofactor>
    <text evidence="2">Binds 1 copper ion per subunit.</text>
</comment>
<dbReference type="Proteomes" id="UP000249396">
    <property type="component" value="Unassembled WGS sequence"/>
</dbReference>
<dbReference type="SUPFAM" id="SSF49329">
    <property type="entry name" value="Cu,Zn superoxide dismutase-like"/>
    <property type="match status" value="1"/>
</dbReference>
<dbReference type="InterPro" id="IPR036423">
    <property type="entry name" value="SOD-like_Cu/Zn_dom_sf"/>
</dbReference>
<feature type="chain" id="PRO_5015904873" description="Superoxide dismutase [Cu-Zn]" evidence="3">
    <location>
        <begin position="23"/>
        <end position="174"/>
    </location>
</feature>
<comment type="caution">
    <text evidence="5">The sequence shown here is derived from an EMBL/GenBank/DDBJ whole genome shotgun (WGS) entry which is preliminary data.</text>
</comment>
<name>A0A2W4QL36_9GAMM</name>
<dbReference type="AlphaFoldDB" id="A0A2W4QL36"/>
<proteinExistence type="inferred from homology"/>
<comment type="cofactor">
    <cofactor evidence="2">
        <name>Zn(2+)</name>
        <dbReference type="ChEBI" id="CHEBI:29105"/>
    </cofactor>
    <text evidence="2">Binds 1 zinc ion per subunit.</text>
</comment>
<evidence type="ECO:0000313" key="5">
    <source>
        <dbReference type="EMBL" id="PZN72895.1"/>
    </source>
</evidence>
<gene>
    <name evidence="5" type="ORF">DM484_23665</name>
</gene>
<comment type="catalytic activity">
    <reaction evidence="2">
        <text>2 superoxide + 2 H(+) = H2O2 + O2</text>
        <dbReference type="Rhea" id="RHEA:20696"/>
        <dbReference type="ChEBI" id="CHEBI:15378"/>
        <dbReference type="ChEBI" id="CHEBI:15379"/>
        <dbReference type="ChEBI" id="CHEBI:16240"/>
        <dbReference type="ChEBI" id="CHEBI:18421"/>
        <dbReference type="EC" id="1.15.1.1"/>
    </reaction>
</comment>
<evidence type="ECO:0000313" key="6">
    <source>
        <dbReference type="Proteomes" id="UP000249396"/>
    </source>
</evidence>
<dbReference type="PANTHER" id="PTHR10003">
    <property type="entry name" value="SUPEROXIDE DISMUTASE CU-ZN -RELATED"/>
    <property type="match status" value="1"/>
</dbReference>
<feature type="signal peptide" evidence="3">
    <location>
        <begin position="1"/>
        <end position="22"/>
    </location>
</feature>
<dbReference type="GO" id="GO:0004784">
    <property type="term" value="F:superoxide dismutase activity"/>
    <property type="evidence" value="ECO:0007669"/>
    <property type="project" value="UniProtKB-EC"/>
</dbReference>
<comment type="similarity">
    <text evidence="1 2">Belongs to the Cu-Zn superoxide dismutase family.</text>
</comment>
<evidence type="ECO:0000256" key="2">
    <source>
        <dbReference type="RuleBase" id="RU000393"/>
    </source>
</evidence>
<dbReference type="Gene3D" id="2.60.40.200">
    <property type="entry name" value="Superoxide dismutase, copper/zinc binding domain"/>
    <property type="match status" value="1"/>
</dbReference>
<comment type="function">
    <text evidence="2">Destroys radicals which are normally produced within the cells and which are toxic to biological systems.</text>
</comment>
<dbReference type="EC" id="1.15.1.1" evidence="2"/>
<dbReference type="Pfam" id="PF00080">
    <property type="entry name" value="Sod_Cu"/>
    <property type="match status" value="1"/>
</dbReference>
<sequence length="174" mass="18002">MQKRSKMLLAVAALSLCGAAQADFTVQMNIVDENGIGKLVGQVVIGETPYGVVFSPSLAGLPQGLHGFHVHENPDCGPKEKDGKKIPALAAGGHYDPAASKRHGLPWGDGHLGDLPALFVDAMGNANNPVLAPRLKIADVKARSLMIHAGGDNHSDSPYPLGGGGARMVCGVIQ</sequence>
<keyword evidence="3" id="KW-0732">Signal</keyword>
<evidence type="ECO:0000259" key="4">
    <source>
        <dbReference type="Pfam" id="PF00080"/>
    </source>
</evidence>